<dbReference type="Proteomes" id="UP001200145">
    <property type="component" value="Unassembled WGS sequence"/>
</dbReference>
<evidence type="ECO:0000313" key="1">
    <source>
        <dbReference type="EMBL" id="MCF1716742.1"/>
    </source>
</evidence>
<comment type="caution">
    <text evidence="1">The sequence shown here is derived from an EMBL/GenBank/DDBJ whole genome shotgun (WGS) entry which is preliminary data.</text>
</comment>
<gene>
    <name evidence="1" type="ORF">L0U88_19020</name>
</gene>
<evidence type="ECO:0000313" key="2">
    <source>
        <dbReference type="Proteomes" id="UP001200145"/>
    </source>
</evidence>
<dbReference type="RefSeq" id="WP_234868160.1">
    <property type="nucleotide sequence ID" value="NZ_JAKEVY010000006.1"/>
</dbReference>
<name>A0ABS9BLZ1_9BACT</name>
<organism evidence="1 2">
    <name type="scientific">Flavihumibacter fluminis</name>
    <dbReference type="NCBI Taxonomy" id="2909236"/>
    <lineage>
        <taxon>Bacteria</taxon>
        <taxon>Pseudomonadati</taxon>
        <taxon>Bacteroidota</taxon>
        <taxon>Chitinophagia</taxon>
        <taxon>Chitinophagales</taxon>
        <taxon>Chitinophagaceae</taxon>
        <taxon>Flavihumibacter</taxon>
    </lineage>
</organism>
<proteinExistence type="predicted"/>
<dbReference type="EMBL" id="JAKEVY010000006">
    <property type="protein sequence ID" value="MCF1716742.1"/>
    <property type="molecule type" value="Genomic_DNA"/>
</dbReference>
<dbReference type="Pfam" id="PF18845">
    <property type="entry name" value="baeRF_family3"/>
    <property type="match status" value="1"/>
</dbReference>
<protein>
    <recommendedName>
        <fullName evidence="3">CBS domain-containing protein</fullName>
    </recommendedName>
</protein>
<keyword evidence="2" id="KW-1185">Reference proteome</keyword>
<sequence>MIPALTPDLRKVLEAVHYRPAVSIVLPFDPKMTAKDSLSASLKNTCDQVEKSLLKQYPAELALLLLQRLRNLLNQLNYSTHKKSIALFLSPVFEKLLYLDMDVVPKIIIDDSFEIRDLIDCKIVSRQFLVLLLHSQHMHILLGEPGKQQRILSAPIEYSLPTSIKQADQTLEQLMRAYQLPAFVLGEEKLIGIFSNANNCTGSIIDYIEFSGTEKDSDQIDEVLKPYLEKWSDWKEAAVLQRLKEAGKSQRLTIGMSEVWKEAMHHNGKLLVVERGFHFDGFQPHNPYSYVKDAVDEIIEKVLESGGDVEFVKQGKLTDQGQIALVRFY</sequence>
<evidence type="ECO:0008006" key="3">
    <source>
        <dbReference type="Google" id="ProtNLM"/>
    </source>
</evidence>
<accession>A0ABS9BLZ1</accession>
<reference evidence="1 2" key="1">
    <citation type="submission" date="2022-01" db="EMBL/GenBank/DDBJ databases">
        <title>Flavihumibacter sp. nov., isolated from sediment of a river.</title>
        <authorList>
            <person name="Liu H."/>
        </authorList>
    </citation>
    <scope>NUCLEOTIDE SEQUENCE [LARGE SCALE GENOMIC DNA]</scope>
    <source>
        <strain evidence="1 2">RY-1</strain>
    </source>
</reference>
<dbReference type="InterPro" id="IPR041289">
    <property type="entry name" value="Bact_RF_family3"/>
</dbReference>